<comment type="caution">
    <text evidence="4">The sequence shown here is derived from an EMBL/GenBank/DDBJ whole genome shotgun (WGS) entry which is preliminary data.</text>
</comment>
<feature type="region of interest" description="Disordered" evidence="1">
    <location>
        <begin position="284"/>
        <end position="358"/>
    </location>
</feature>
<evidence type="ECO:0000256" key="2">
    <source>
        <dbReference type="SAM" id="SignalP"/>
    </source>
</evidence>
<gene>
    <name evidence="4" type="ORF">LUZ61_016471</name>
</gene>
<evidence type="ECO:0000256" key="1">
    <source>
        <dbReference type="SAM" id="MobiDB-lite"/>
    </source>
</evidence>
<dbReference type="InterPro" id="IPR019557">
    <property type="entry name" value="AminoTfrase-like_pln_mobile"/>
</dbReference>
<sequence length="358" mass="40935">MRFKIVTGPWMLLLFWAWTYLLVCRPTLPDEAFPGFGHPDIDSCPPFGRKWGEARSFSKNTHRGAVEYARDHLATLEVEDVNWLPYEDDLESMPRVAQLWSAADHARMPLIFYHIVAYYYSERCRRQFGLYQLVPPPLPLSWNTMRNYMNFERNSFAHPNWSDIFQAAHAAWTDEALVALRVETRPWTDADSIRYFRWLWRWGGSELPTPREQAEARIRRRGDVPISQRQGNNALKNAIHAISLIVKKGCKKVGKAILTNCRSQLRDSSMPFRIEDLLEQRRLPTNIEDIPDSSDESQEPHAKFEAEDLVNPDGGLNTGRLDDILGPPRGSHSHVDPTPVTVSGPTPTQDVGPSSSTS</sequence>
<dbReference type="Proteomes" id="UP001210211">
    <property type="component" value="Unassembled WGS sequence"/>
</dbReference>
<dbReference type="PANTHER" id="PTHR46033">
    <property type="entry name" value="PROTEIN MAIN-LIKE 2"/>
    <property type="match status" value="1"/>
</dbReference>
<feature type="signal peptide" evidence="2">
    <location>
        <begin position="1"/>
        <end position="29"/>
    </location>
</feature>
<feature type="chain" id="PRO_5042095450" description="Aminotransferase-like plant mobile domain-containing protein" evidence="2">
    <location>
        <begin position="30"/>
        <end position="358"/>
    </location>
</feature>
<dbReference type="InterPro" id="IPR044824">
    <property type="entry name" value="MAIN-like"/>
</dbReference>
<evidence type="ECO:0000313" key="4">
    <source>
        <dbReference type="EMBL" id="KAJ3687307.1"/>
    </source>
</evidence>
<keyword evidence="5" id="KW-1185">Reference proteome</keyword>
<dbReference type="PANTHER" id="PTHR46033:SF8">
    <property type="entry name" value="PROTEIN MAINTENANCE OF MERISTEMS-LIKE"/>
    <property type="match status" value="1"/>
</dbReference>
<feature type="compositionally biased region" description="Low complexity" evidence="1">
    <location>
        <begin position="336"/>
        <end position="348"/>
    </location>
</feature>
<proteinExistence type="predicted"/>
<dbReference type="GO" id="GO:0010073">
    <property type="term" value="P:meristem maintenance"/>
    <property type="evidence" value="ECO:0007669"/>
    <property type="project" value="InterPro"/>
</dbReference>
<dbReference type="Pfam" id="PF10536">
    <property type="entry name" value="PMD"/>
    <property type="match status" value="1"/>
</dbReference>
<feature type="compositionally biased region" description="Polar residues" evidence="1">
    <location>
        <begin position="349"/>
        <end position="358"/>
    </location>
</feature>
<evidence type="ECO:0000259" key="3">
    <source>
        <dbReference type="Pfam" id="PF10536"/>
    </source>
</evidence>
<reference evidence="4 5" key="1">
    <citation type="journal article" date="2022" name="Cell">
        <title>Repeat-based holocentromeres influence genome architecture and karyotype evolution.</title>
        <authorList>
            <person name="Hofstatter P.G."/>
            <person name="Thangavel G."/>
            <person name="Lux T."/>
            <person name="Neumann P."/>
            <person name="Vondrak T."/>
            <person name="Novak P."/>
            <person name="Zhang M."/>
            <person name="Costa L."/>
            <person name="Castellani M."/>
            <person name="Scott A."/>
            <person name="Toegelov H."/>
            <person name="Fuchs J."/>
            <person name="Mata-Sucre Y."/>
            <person name="Dias Y."/>
            <person name="Vanzela A.L.L."/>
            <person name="Huettel B."/>
            <person name="Almeida C.C.S."/>
            <person name="Simkova H."/>
            <person name="Souza G."/>
            <person name="Pedrosa-Harand A."/>
            <person name="Macas J."/>
            <person name="Mayer K.F.X."/>
            <person name="Houben A."/>
            <person name="Marques A."/>
        </authorList>
    </citation>
    <scope>NUCLEOTIDE SEQUENCE [LARGE SCALE GENOMIC DNA]</scope>
    <source>
        <strain evidence="4">RhyTen1mFocal</strain>
    </source>
</reference>
<keyword evidence="2" id="KW-0732">Signal</keyword>
<name>A0AAD5Z5K3_9POAL</name>
<evidence type="ECO:0000313" key="5">
    <source>
        <dbReference type="Proteomes" id="UP001210211"/>
    </source>
</evidence>
<dbReference type="EMBL" id="JAMRDG010000002">
    <property type="protein sequence ID" value="KAJ3687307.1"/>
    <property type="molecule type" value="Genomic_DNA"/>
</dbReference>
<feature type="domain" description="Aminotransferase-like plant mobile" evidence="3">
    <location>
        <begin position="6"/>
        <end position="176"/>
    </location>
</feature>
<dbReference type="AlphaFoldDB" id="A0AAD5Z5K3"/>
<protein>
    <recommendedName>
        <fullName evidence="3">Aminotransferase-like plant mobile domain-containing protein</fullName>
    </recommendedName>
</protein>
<accession>A0AAD5Z5K3</accession>
<organism evidence="4 5">
    <name type="scientific">Rhynchospora tenuis</name>
    <dbReference type="NCBI Taxonomy" id="198213"/>
    <lineage>
        <taxon>Eukaryota</taxon>
        <taxon>Viridiplantae</taxon>
        <taxon>Streptophyta</taxon>
        <taxon>Embryophyta</taxon>
        <taxon>Tracheophyta</taxon>
        <taxon>Spermatophyta</taxon>
        <taxon>Magnoliopsida</taxon>
        <taxon>Liliopsida</taxon>
        <taxon>Poales</taxon>
        <taxon>Cyperaceae</taxon>
        <taxon>Cyperoideae</taxon>
        <taxon>Rhynchosporeae</taxon>
        <taxon>Rhynchospora</taxon>
    </lineage>
</organism>